<evidence type="ECO:0000313" key="2">
    <source>
        <dbReference type="EMBL" id="EMF52989.1"/>
    </source>
</evidence>
<name>M3FLN4_9ACTN</name>
<gene>
    <name evidence="2" type="ORF">SBD_6065</name>
</gene>
<accession>M3FLN4</accession>
<protein>
    <submittedName>
        <fullName evidence="2">Uncharacterized protein</fullName>
    </submittedName>
</protein>
<feature type="region of interest" description="Disordered" evidence="1">
    <location>
        <begin position="1"/>
        <end position="79"/>
    </location>
</feature>
<feature type="compositionally biased region" description="Polar residues" evidence="1">
    <location>
        <begin position="48"/>
        <end position="60"/>
    </location>
</feature>
<dbReference type="EMBL" id="KB405094">
    <property type="protein sequence ID" value="EMF52989.1"/>
    <property type="molecule type" value="Genomic_DNA"/>
</dbReference>
<organism evidence="2 3">
    <name type="scientific">Streptomyces bottropensis ATCC 25435</name>
    <dbReference type="NCBI Taxonomy" id="1054862"/>
    <lineage>
        <taxon>Bacteria</taxon>
        <taxon>Bacillati</taxon>
        <taxon>Actinomycetota</taxon>
        <taxon>Actinomycetes</taxon>
        <taxon>Kitasatosporales</taxon>
        <taxon>Streptomycetaceae</taxon>
        <taxon>Streptomyces</taxon>
    </lineage>
</organism>
<evidence type="ECO:0000256" key="1">
    <source>
        <dbReference type="SAM" id="MobiDB-lite"/>
    </source>
</evidence>
<reference evidence="3" key="1">
    <citation type="journal article" date="2013" name="Genome Announc.">
        <title>Draft Genome Sequence of Streptomyces bottropensis ATCC 25435, a Bottromycin-Producing Actinomycete.</title>
        <authorList>
            <person name="Zhang H."/>
            <person name="Zhou W."/>
            <person name="Zhuang Y."/>
            <person name="Liang X."/>
            <person name="Liu T."/>
        </authorList>
    </citation>
    <scope>NUCLEOTIDE SEQUENCE [LARGE SCALE GENOMIC DNA]</scope>
    <source>
        <strain evidence="3">ATCC 25435</strain>
    </source>
</reference>
<feature type="compositionally biased region" description="Low complexity" evidence="1">
    <location>
        <begin position="102"/>
        <end position="112"/>
    </location>
</feature>
<dbReference type="Proteomes" id="UP000030760">
    <property type="component" value="Unassembled WGS sequence"/>
</dbReference>
<sequence>MLQGPSHDGDSSAKSAALSTRHGHRLMFRPLPGPPDDQATPALRGRTDTPSYRPQSTDQTLPDPELAPGAARVVQGSPTRRCSRQVSCFHPRQLTLERRTAGRQAGRAGARRLSGPGCR</sequence>
<evidence type="ECO:0000313" key="3">
    <source>
        <dbReference type="Proteomes" id="UP000030760"/>
    </source>
</evidence>
<proteinExistence type="predicted"/>
<dbReference type="AlphaFoldDB" id="M3FLN4"/>
<feature type="region of interest" description="Disordered" evidence="1">
    <location>
        <begin position="97"/>
        <end position="119"/>
    </location>
</feature>